<gene>
    <name evidence="3" type="ORF">G4P54_01375</name>
</gene>
<feature type="coiled-coil region" evidence="1">
    <location>
        <begin position="210"/>
        <end position="237"/>
    </location>
</feature>
<name>A0A6H0WIU9_9BACI</name>
<proteinExistence type="predicted"/>
<dbReference type="Proteomes" id="UP000501914">
    <property type="component" value="Chromosome"/>
</dbReference>
<dbReference type="Gene3D" id="3.30.1870.10">
    <property type="entry name" value="EreA-like, domain 2"/>
    <property type="match status" value="1"/>
</dbReference>
<dbReference type="InterPro" id="IPR052036">
    <property type="entry name" value="Hydrolase/PRTase-associated"/>
</dbReference>
<keyword evidence="1" id="KW-0175">Coiled coil</keyword>
<dbReference type="AlphaFoldDB" id="A0A6H0WIU9"/>
<dbReference type="InterPro" id="IPR007815">
    <property type="entry name" value="Emycin_Estase"/>
</dbReference>
<dbReference type="PANTHER" id="PTHR31299">
    <property type="entry name" value="ESTERASE, PUTATIVE (AFU_ORTHOLOGUE AFUA_1G05850)-RELATED"/>
    <property type="match status" value="1"/>
</dbReference>
<dbReference type="CDD" id="cd14728">
    <property type="entry name" value="Ere-like"/>
    <property type="match status" value="1"/>
</dbReference>
<evidence type="ECO:0000313" key="4">
    <source>
        <dbReference type="Proteomes" id="UP000501914"/>
    </source>
</evidence>
<keyword evidence="4" id="KW-1185">Reference proteome</keyword>
<dbReference type="GO" id="GO:0016787">
    <property type="term" value="F:hydrolase activity"/>
    <property type="evidence" value="ECO:0007669"/>
    <property type="project" value="UniProtKB-KW"/>
</dbReference>
<evidence type="ECO:0000256" key="2">
    <source>
        <dbReference type="SAM" id="SignalP"/>
    </source>
</evidence>
<evidence type="ECO:0000256" key="1">
    <source>
        <dbReference type="SAM" id="Coils"/>
    </source>
</evidence>
<accession>A0A6H0WIU9</accession>
<protein>
    <submittedName>
        <fullName evidence="3">Hydrolase</fullName>
    </submittedName>
</protein>
<evidence type="ECO:0000313" key="3">
    <source>
        <dbReference type="EMBL" id="QIW78585.1"/>
    </source>
</evidence>
<organism evidence="3 4">
    <name type="scientific">Bacillus tequilensis</name>
    <dbReference type="NCBI Taxonomy" id="227866"/>
    <lineage>
        <taxon>Bacteria</taxon>
        <taxon>Bacillati</taxon>
        <taxon>Bacillota</taxon>
        <taxon>Bacilli</taxon>
        <taxon>Bacillales</taxon>
        <taxon>Bacillaceae</taxon>
        <taxon>Bacillus</taxon>
    </lineage>
</organism>
<dbReference type="Gene3D" id="3.40.1660.10">
    <property type="entry name" value="EreA-like (biosynthetic domain)"/>
    <property type="match status" value="1"/>
</dbReference>
<dbReference type="Gene3D" id="1.20.1440.30">
    <property type="entry name" value="Biosynthetic Protein domain"/>
    <property type="match status" value="1"/>
</dbReference>
<feature type="chain" id="PRO_5026147039" evidence="2">
    <location>
        <begin position="29"/>
        <end position="446"/>
    </location>
</feature>
<dbReference type="RefSeq" id="WP_167871544.1">
    <property type="nucleotide sequence ID" value="NZ_CP048852.1"/>
</dbReference>
<dbReference type="Pfam" id="PF05139">
    <property type="entry name" value="Erythro_esteras"/>
    <property type="match status" value="1"/>
</dbReference>
<sequence>MKRMIVKTALPLLIVCLVFTSFSASARAASEEKHWGRWIEKHAQPLDASAASNKDLRFLKKVLKGKRIVQLGETTHGAGEINATKVRMIKYLHEELGYDVLAFESAFTDTNASYLNMDQSTPKSTMKNSIYAVWHTEDVVELFDYMKEQKEKGDPLILTGFDIQGMKNSFNDAANQWVKAVDPEKAELLSQSENDFSKLVTDSSTFAEFTQKKEALVKNYQELIKFAENNASALKAHLPKEPKAYEIFMHSLQLRIDVMEIYMPQEMKQNLKEPLERLEDVPFILRDRMMAEQFEWVADTLYPKQKIIVWGHNYHLRKQNTKMIQDWTYANGPNMGDYLPDRLKKQTYTIGIYAYSGASLDSIDNKTVIPVTSPPPAGSLEALLKSAGHPAVFVDVLHTKNKKGTSWMYTPRAALYWGRTEEQMIVKEQYDGIIWLEHITPSVIIK</sequence>
<dbReference type="EMBL" id="CP048852">
    <property type="protein sequence ID" value="QIW78585.1"/>
    <property type="molecule type" value="Genomic_DNA"/>
</dbReference>
<dbReference type="KEGG" id="bteq:G4P54_01375"/>
<keyword evidence="3" id="KW-0378">Hydrolase</keyword>
<keyword evidence="2" id="KW-0732">Signal</keyword>
<dbReference type="SUPFAM" id="SSF159501">
    <property type="entry name" value="EreA/ChaN-like"/>
    <property type="match status" value="1"/>
</dbReference>
<dbReference type="PANTHER" id="PTHR31299:SF0">
    <property type="entry name" value="ESTERASE, PUTATIVE (AFU_ORTHOLOGUE AFUA_1G05850)-RELATED"/>
    <property type="match status" value="1"/>
</dbReference>
<feature type="signal peptide" evidence="2">
    <location>
        <begin position="1"/>
        <end position="28"/>
    </location>
</feature>
<reference evidence="3 4" key="1">
    <citation type="submission" date="2020-02" db="EMBL/GenBank/DDBJ databases">
        <title>Genome sequencing, annotation and comparative genomic analysis of Bacillus tequilensis EA-CB0015, an effective biological control agent against Pseudocercospora fijiensis in banana plants.</title>
        <authorList>
            <person name="Cuellar-Gaviria T.Z."/>
            <person name="Ju K.-S."/>
            <person name="Villegas-Escobar V."/>
        </authorList>
    </citation>
    <scope>NUCLEOTIDE SEQUENCE [LARGE SCALE GENOMIC DNA]</scope>
    <source>
        <strain evidence="3 4">EA-CB0015</strain>
    </source>
</reference>
<dbReference type="GO" id="GO:0046677">
    <property type="term" value="P:response to antibiotic"/>
    <property type="evidence" value="ECO:0007669"/>
    <property type="project" value="InterPro"/>
</dbReference>